<accession>A0A8K0HJC0</accession>
<keyword evidence="3" id="KW-1185">Reference proteome</keyword>
<feature type="region of interest" description="Disordered" evidence="1">
    <location>
        <begin position="410"/>
        <end position="452"/>
    </location>
</feature>
<dbReference type="EMBL" id="VOIH02000002">
    <property type="protein sequence ID" value="KAF3453872.1"/>
    <property type="molecule type" value="Genomic_DNA"/>
</dbReference>
<feature type="compositionally biased region" description="Acidic residues" evidence="1">
    <location>
        <begin position="421"/>
        <end position="445"/>
    </location>
</feature>
<feature type="compositionally biased region" description="Pro residues" evidence="1">
    <location>
        <begin position="238"/>
        <end position="253"/>
    </location>
</feature>
<organism evidence="2 3">
    <name type="scientific">Rhamnella rubrinervis</name>
    <dbReference type="NCBI Taxonomy" id="2594499"/>
    <lineage>
        <taxon>Eukaryota</taxon>
        <taxon>Viridiplantae</taxon>
        <taxon>Streptophyta</taxon>
        <taxon>Embryophyta</taxon>
        <taxon>Tracheophyta</taxon>
        <taxon>Spermatophyta</taxon>
        <taxon>Magnoliopsida</taxon>
        <taxon>eudicotyledons</taxon>
        <taxon>Gunneridae</taxon>
        <taxon>Pentapetalae</taxon>
        <taxon>rosids</taxon>
        <taxon>fabids</taxon>
        <taxon>Rosales</taxon>
        <taxon>Rhamnaceae</taxon>
        <taxon>rhamnoid group</taxon>
        <taxon>Rhamneae</taxon>
        <taxon>Rhamnella</taxon>
    </lineage>
</organism>
<name>A0A8K0HJC0_9ROSA</name>
<feature type="compositionally biased region" description="Polar residues" evidence="1">
    <location>
        <begin position="263"/>
        <end position="279"/>
    </location>
</feature>
<gene>
    <name evidence="2" type="ORF">FNV43_RR04313</name>
</gene>
<feature type="compositionally biased region" description="Basic residues" evidence="1">
    <location>
        <begin position="317"/>
        <end position="329"/>
    </location>
</feature>
<proteinExistence type="predicted"/>
<dbReference type="AlphaFoldDB" id="A0A8K0HJC0"/>
<protein>
    <submittedName>
        <fullName evidence="2">Uncharacterized protein</fullName>
    </submittedName>
</protein>
<comment type="caution">
    <text evidence="2">The sequence shown here is derived from an EMBL/GenBank/DDBJ whole genome shotgun (WGS) entry which is preliminary data.</text>
</comment>
<feature type="compositionally biased region" description="Low complexity" evidence="1">
    <location>
        <begin position="203"/>
        <end position="213"/>
    </location>
</feature>
<feature type="region of interest" description="Disordered" evidence="1">
    <location>
        <begin position="192"/>
        <end position="279"/>
    </location>
</feature>
<evidence type="ECO:0000313" key="3">
    <source>
        <dbReference type="Proteomes" id="UP000796880"/>
    </source>
</evidence>
<feature type="region of interest" description="Disordered" evidence="1">
    <location>
        <begin position="317"/>
        <end position="344"/>
    </location>
</feature>
<dbReference type="OrthoDB" id="671678at2759"/>
<evidence type="ECO:0000313" key="2">
    <source>
        <dbReference type="EMBL" id="KAF3453872.1"/>
    </source>
</evidence>
<sequence>MRDFPTLRPFSKAQLGANTLHNFYEIQRVLNLEIPVQFTVSKTSPLPVILRLRSSLRSPWQLMPNGGDTLLGSSSIGEVRPTNRHGHFFVFLLHETERRGKIHPLRRRRISRSRCPTGDKVERPLLQERGLCDPLARRIGNPSTGERVAYLVRNFRAVERTLRGGPSTQLSKKFEADMGKLKMKISKAELEATKKKKKDKQAAAKGGASSASDKGQERPTLNVVVEPSSLPIAIPSGDSPPPKRPRRSSPPAPAQDKGKEKQTTSMLGLEDSSTIRSDSSLVGPIVDSLMTRHDRSLLREMTLDEVGLEAAKCLKPRLHQRRGANKARRQPQGQTNRRRPLNGRRWKVVVDQKRSRRIGAGSPRTRLRQVGRGGAAKVARWPRAKKYIYKKAAIDAILKNTNDMIKAFKAGQTEDWVTPDPSDEEEDGQEDLEITSGEDEPDEGDAPPVNQP</sequence>
<reference evidence="2" key="1">
    <citation type="submission" date="2020-03" db="EMBL/GenBank/DDBJ databases">
        <title>A high-quality chromosome-level genome assembly of a woody plant with both climbing and erect habits, Rhamnella rubrinervis.</title>
        <authorList>
            <person name="Lu Z."/>
            <person name="Yang Y."/>
            <person name="Zhu X."/>
            <person name="Sun Y."/>
        </authorList>
    </citation>
    <scope>NUCLEOTIDE SEQUENCE</scope>
    <source>
        <strain evidence="2">BYM</strain>
        <tissue evidence="2">Leaf</tissue>
    </source>
</reference>
<dbReference type="Proteomes" id="UP000796880">
    <property type="component" value="Unassembled WGS sequence"/>
</dbReference>
<evidence type="ECO:0000256" key="1">
    <source>
        <dbReference type="SAM" id="MobiDB-lite"/>
    </source>
</evidence>